<organism evidence="3 4">
    <name type="scientific">Streptomyces pactum</name>
    <dbReference type="NCBI Taxonomy" id="68249"/>
    <lineage>
        <taxon>Bacteria</taxon>
        <taxon>Bacillati</taxon>
        <taxon>Actinomycetota</taxon>
        <taxon>Actinomycetes</taxon>
        <taxon>Kitasatosporales</taxon>
        <taxon>Streptomycetaceae</taxon>
        <taxon>Streptomyces</taxon>
    </lineage>
</organism>
<gene>
    <name evidence="3" type="ORF">IHE55_27330</name>
</gene>
<feature type="chain" id="PRO_5046542415" description="Secreted protein" evidence="2">
    <location>
        <begin position="28"/>
        <end position="194"/>
    </location>
</feature>
<dbReference type="Proteomes" id="UP000807371">
    <property type="component" value="Unassembled WGS sequence"/>
</dbReference>
<feature type="region of interest" description="Disordered" evidence="1">
    <location>
        <begin position="35"/>
        <end position="66"/>
    </location>
</feature>
<feature type="compositionally biased region" description="Basic and acidic residues" evidence="1">
    <location>
        <begin position="50"/>
        <end position="62"/>
    </location>
</feature>
<keyword evidence="4" id="KW-1185">Reference proteome</keyword>
<keyword evidence="2" id="KW-0732">Signal</keyword>
<protein>
    <recommendedName>
        <fullName evidence="5">Secreted protein</fullName>
    </recommendedName>
</protein>
<evidence type="ECO:0000313" key="4">
    <source>
        <dbReference type="Proteomes" id="UP000807371"/>
    </source>
</evidence>
<evidence type="ECO:0000313" key="3">
    <source>
        <dbReference type="EMBL" id="MBH5338298.1"/>
    </source>
</evidence>
<reference evidence="3 4" key="1">
    <citation type="submission" date="2020-09" db="EMBL/GenBank/DDBJ databases">
        <title>Biosynthesis of the nuclear factor of activated T cells inhibitor NFAT-133 and its congeners in Streptomyces pactum.</title>
        <authorList>
            <person name="Zhou W."/>
            <person name="Posri P."/>
            <person name="Abugrain M.E."/>
            <person name="Weisberg A.J."/>
            <person name="Chang J.H."/>
            <person name="Mahmud T."/>
        </authorList>
    </citation>
    <scope>NUCLEOTIDE SEQUENCE [LARGE SCALE GENOMIC DNA]</scope>
    <source>
        <strain evidence="3 4">ATCC 27456</strain>
    </source>
</reference>
<sequence>MRRARRRGGRAGLLPVLAAAVCSAAVALGAQTLVARGSEPQSPPRTGTTRSDDRPSPPRTERAAPAAMAVPEGTFALFEPVWTTAHIYQKGLNSPPYDTGLVVSYVGPAGWNPEKHGDWIGIYEQGRLEKAHRKDWDWVCPNEPERCMSFGSAIVPAGNDGLESGKTYTVAYWADGASEGSGHPAATIDYVVPW</sequence>
<dbReference type="RefSeq" id="WP_197991477.1">
    <property type="nucleotide sequence ID" value="NZ_JACYXC010000001.1"/>
</dbReference>
<feature type="signal peptide" evidence="2">
    <location>
        <begin position="1"/>
        <end position="27"/>
    </location>
</feature>
<proteinExistence type="predicted"/>
<evidence type="ECO:0008006" key="5">
    <source>
        <dbReference type="Google" id="ProtNLM"/>
    </source>
</evidence>
<comment type="caution">
    <text evidence="3">The sequence shown here is derived from an EMBL/GenBank/DDBJ whole genome shotgun (WGS) entry which is preliminary data.</text>
</comment>
<accession>A0ABS0NSY3</accession>
<evidence type="ECO:0000256" key="1">
    <source>
        <dbReference type="SAM" id="MobiDB-lite"/>
    </source>
</evidence>
<dbReference type="EMBL" id="JACYXC010000001">
    <property type="protein sequence ID" value="MBH5338298.1"/>
    <property type="molecule type" value="Genomic_DNA"/>
</dbReference>
<evidence type="ECO:0000256" key="2">
    <source>
        <dbReference type="SAM" id="SignalP"/>
    </source>
</evidence>
<name>A0ABS0NSY3_9ACTN</name>